<accession>W4GVW9</accession>
<dbReference type="InterPro" id="IPR007803">
    <property type="entry name" value="Asp/Arg/Pro-Hydrxlase"/>
</dbReference>
<gene>
    <name evidence="8" type="ORF">H257_03964</name>
</gene>
<reference evidence="8" key="1">
    <citation type="submission" date="2013-12" db="EMBL/GenBank/DDBJ databases">
        <title>The Genome Sequence of Aphanomyces astaci APO3.</title>
        <authorList>
            <consortium name="The Broad Institute Genomics Platform"/>
            <person name="Russ C."/>
            <person name="Tyler B."/>
            <person name="van West P."/>
            <person name="Dieguez-Uribeondo J."/>
            <person name="Young S.K."/>
            <person name="Zeng Q."/>
            <person name="Gargeya S."/>
            <person name="Fitzgerald M."/>
            <person name="Abouelleil A."/>
            <person name="Alvarado L."/>
            <person name="Chapman S.B."/>
            <person name="Gainer-Dewar J."/>
            <person name="Goldberg J."/>
            <person name="Griggs A."/>
            <person name="Gujja S."/>
            <person name="Hansen M."/>
            <person name="Howarth C."/>
            <person name="Imamovic A."/>
            <person name="Ireland A."/>
            <person name="Larimer J."/>
            <person name="McCowan C."/>
            <person name="Murphy C."/>
            <person name="Pearson M."/>
            <person name="Poon T.W."/>
            <person name="Priest M."/>
            <person name="Roberts A."/>
            <person name="Saif S."/>
            <person name="Shea T."/>
            <person name="Sykes S."/>
            <person name="Wortman J."/>
            <person name="Nusbaum C."/>
            <person name="Birren B."/>
        </authorList>
    </citation>
    <scope>NUCLEOTIDE SEQUENCE [LARGE SCALE GENOMIC DNA]</scope>
    <source>
        <strain evidence="8">APO3</strain>
    </source>
</reference>
<keyword evidence="3" id="KW-0325">Glycoprotein</keyword>
<dbReference type="PANTHER" id="PTHR10605">
    <property type="entry name" value="HEPARAN SULFATE SULFOTRANSFERASE"/>
    <property type="match status" value="1"/>
</dbReference>
<dbReference type="InterPro" id="IPR000863">
    <property type="entry name" value="Sulfotransferase_dom"/>
</dbReference>
<dbReference type="STRING" id="112090.W4GVW9"/>
<feature type="domain" description="Sulfotransferase" evidence="6">
    <location>
        <begin position="248"/>
        <end position="499"/>
    </location>
</feature>
<dbReference type="GeneID" id="20805960"/>
<dbReference type="InterPro" id="IPR037359">
    <property type="entry name" value="NST/OST"/>
</dbReference>
<dbReference type="GO" id="GO:0008146">
    <property type="term" value="F:sulfotransferase activity"/>
    <property type="evidence" value="ECO:0007669"/>
    <property type="project" value="InterPro"/>
</dbReference>
<dbReference type="Gene3D" id="2.60.120.330">
    <property type="entry name" value="B-lactam Antibiotic, Isopenicillin N Synthase, Chain"/>
    <property type="match status" value="1"/>
</dbReference>
<feature type="domain" description="Aspartyl/asparaginy/proline hydroxylase" evidence="7">
    <location>
        <begin position="119"/>
        <end position="209"/>
    </location>
</feature>
<keyword evidence="2" id="KW-0808">Transferase</keyword>
<evidence type="ECO:0008006" key="9">
    <source>
        <dbReference type="Google" id="ProtNLM"/>
    </source>
</evidence>
<evidence type="ECO:0000259" key="6">
    <source>
        <dbReference type="Pfam" id="PF00685"/>
    </source>
</evidence>
<evidence type="ECO:0000259" key="7">
    <source>
        <dbReference type="Pfam" id="PF05118"/>
    </source>
</evidence>
<dbReference type="InterPro" id="IPR027443">
    <property type="entry name" value="IPNS-like_sf"/>
</dbReference>
<dbReference type="PANTHER" id="PTHR10605:SF56">
    <property type="entry name" value="BIFUNCTIONAL HEPARAN SULFATE N-DEACETYLASE_N-SULFOTRANSFERASE"/>
    <property type="match status" value="1"/>
</dbReference>
<dbReference type="VEuPathDB" id="FungiDB:H257_03964"/>
<dbReference type="OrthoDB" id="411451at2759"/>
<feature type="active site" description="For sulfotransferase activity" evidence="4">
    <location>
        <position position="257"/>
    </location>
</feature>
<dbReference type="Gene3D" id="3.40.50.300">
    <property type="entry name" value="P-loop containing nucleotide triphosphate hydrolases"/>
    <property type="match status" value="1"/>
</dbReference>
<dbReference type="Pfam" id="PF00685">
    <property type="entry name" value="Sulfotransfer_1"/>
    <property type="match status" value="1"/>
</dbReference>
<feature type="binding site" evidence="5">
    <location>
        <position position="366"/>
    </location>
    <ligand>
        <name>3'-phosphoadenylyl sulfate</name>
        <dbReference type="ChEBI" id="CHEBI:58339"/>
    </ligand>
</feature>
<dbReference type="RefSeq" id="XP_009826594.1">
    <property type="nucleotide sequence ID" value="XM_009828292.1"/>
</dbReference>
<dbReference type="SUPFAM" id="SSF52540">
    <property type="entry name" value="P-loop containing nucleoside triphosphate hydrolases"/>
    <property type="match status" value="1"/>
</dbReference>
<dbReference type="SUPFAM" id="SSF51197">
    <property type="entry name" value="Clavaminate synthase-like"/>
    <property type="match status" value="1"/>
</dbReference>
<dbReference type="InterPro" id="IPR027417">
    <property type="entry name" value="P-loop_NTPase"/>
</dbReference>
<evidence type="ECO:0000256" key="2">
    <source>
        <dbReference type="ARBA" id="ARBA00022679"/>
    </source>
</evidence>
<comment type="similarity">
    <text evidence="1">Belongs to the aspartyl/asparaginyl beta-hydroxylase family.</text>
</comment>
<protein>
    <recommendedName>
        <fullName evidence="9">Aspartyl/asparaginy/proline hydroxylase domain-containing protein</fullName>
    </recommendedName>
</protein>
<evidence type="ECO:0000256" key="4">
    <source>
        <dbReference type="PIRSR" id="PIRSR637359-1"/>
    </source>
</evidence>
<evidence type="ECO:0000256" key="1">
    <source>
        <dbReference type="ARBA" id="ARBA00007730"/>
    </source>
</evidence>
<evidence type="ECO:0000256" key="5">
    <source>
        <dbReference type="PIRSR" id="PIRSR637359-2"/>
    </source>
</evidence>
<sequence length="541" mass="61151">MVTVVDVGEIPLHAKHVPTNELPKDHAVGPLVTLRHANVNILELQERLRLLEQTMGIWDPANQVGNVPIRRAGHDVWGIDKIMLVFCDDYMKNVYEFPWLATWIDVLQPLFDLLNVPLNRVMRCLLARMPADSDIPVHNDTGFWVDKCHRIHVPVFTDPAVEFQVGRDETSMLAYDFAEGNIYELNNASKHKVHNYWSHPRVHLIFDYVDAAYPLASTPRIHLTPDMVLHQTRRSVDVSTLHGSRVPPSFVVIGAQKAGTTSLYDYITQHDLAIPSIRKETHYLDWRWDASLPPLDDPNGVAKHKAMYLRYFRTDILLPNPSIQSGEATPSYLLGGSIVIDRFKALMDDQCKILAILRNPVDRAFSHYNMTADTQGNPEQLRNRGHAALAGRSFDEIVKAEIAELEALGIHPDMSFDAFDDVFLKSRVNFTHGGHSFVGRGLYALQLAGWYQAFPSSRIHVVNMDDMKTPTGLQNVMDTVFSFLDLPPYAIQDTSAKNTRAYAAPLNADTRQRLEMFYAPFNAKLKTLLEGSSTTSFSWAV</sequence>
<evidence type="ECO:0000256" key="3">
    <source>
        <dbReference type="ARBA" id="ARBA00023180"/>
    </source>
</evidence>
<dbReference type="EMBL" id="KI913120">
    <property type="protein sequence ID" value="ETV83164.1"/>
    <property type="molecule type" value="Genomic_DNA"/>
</dbReference>
<feature type="binding site" evidence="5">
    <location>
        <position position="358"/>
    </location>
    <ligand>
        <name>3'-phosphoadenylyl sulfate</name>
        <dbReference type="ChEBI" id="CHEBI:58339"/>
    </ligand>
</feature>
<proteinExistence type="inferred from homology"/>
<organism evidence="8">
    <name type="scientific">Aphanomyces astaci</name>
    <name type="common">Crayfish plague agent</name>
    <dbReference type="NCBI Taxonomy" id="112090"/>
    <lineage>
        <taxon>Eukaryota</taxon>
        <taxon>Sar</taxon>
        <taxon>Stramenopiles</taxon>
        <taxon>Oomycota</taxon>
        <taxon>Saprolegniomycetes</taxon>
        <taxon>Saprolegniales</taxon>
        <taxon>Verrucalvaceae</taxon>
        <taxon>Aphanomyces</taxon>
    </lineage>
</organism>
<name>W4GVW9_APHAT</name>
<dbReference type="Pfam" id="PF05118">
    <property type="entry name" value="Asp_Arg_Hydrox"/>
    <property type="match status" value="1"/>
</dbReference>
<dbReference type="AlphaFoldDB" id="W4GVW9"/>
<evidence type="ECO:0000313" key="8">
    <source>
        <dbReference type="EMBL" id="ETV83164.1"/>
    </source>
</evidence>